<proteinExistence type="predicted"/>
<dbReference type="InterPro" id="IPR048813">
    <property type="entry name" value="GP7-like"/>
</dbReference>
<dbReference type="EMBL" id="LAZR01042485">
    <property type="protein sequence ID" value="KKL09430.1"/>
    <property type="molecule type" value="Genomic_DNA"/>
</dbReference>
<dbReference type="AlphaFoldDB" id="A0A0F9AJ62"/>
<protein>
    <recommendedName>
        <fullName evidence="2">Phage major capsid protein</fullName>
    </recommendedName>
</protein>
<reference evidence="1" key="1">
    <citation type="journal article" date="2015" name="Nature">
        <title>Complex archaea that bridge the gap between prokaryotes and eukaryotes.</title>
        <authorList>
            <person name="Spang A."/>
            <person name="Saw J.H."/>
            <person name="Jorgensen S.L."/>
            <person name="Zaremba-Niedzwiedzka K."/>
            <person name="Martijn J."/>
            <person name="Lind A.E."/>
            <person name="van Eijk R."/>
            <person name="Schleper C."/>
            <person name="Guy L."/>
            <person name="Ettema T.J."/>
        </authorList>
    </citation>
    <scope>NUCLEOTIDE SEQUENCE</scope>
</reference>
<dbReference type="SUPFAM" id="SSF56563">
    <property type="entry name" value="Major capsid protein gp5"/>
    <property type="match status" value="1"/>
</dbReference>
<organism evidence="1">
    <name type="scientific">marine sediment metagenome</name>
    <dbReference type="NCBI Taxonomy" id="412755"/>
    <lineage>
        <taxon>unclassified sequences</taxon>
        <taxon>metagenomes</taxon>
        <taxon>ecological metagenomes</taxon>
    </lineage>
</organism>
<evidence type="ECO:0000313" key="1">
    <source>
        <dbReference type="EMBL" id="KKL09430.1"/>
    </source>
</evidence>
<feature type="non-terminal residue" evidence="1">
    <location>
        <position position="272"/>
    </location>
</feature>
<comment type="caution">
    <text evidence="1">The sequence shown here is derived from an EMBL/GenBank/DDBJ whole genome shotgun (WGS) entry which is preliminary data.</text>
</comment>
<dbReference type="NCBIfam" id="NF045672">
    <property type="entry name" value="MCP_gp7_epsi_15"/>
    <property type="match status" value="1"/>
</dbReference>
<name>A0A0F9AJ62_9ZZZZ</name>
<evidence type="ECO:0008006" key="2">
    <source>
        <dbReference type="Google" id="ProtNLM"/>
    </source>
</evidence>
<gene>
    <name evidence="1" type="ORF">LCGC14_2565950</name>
</gene>
<dbReference type="Pfam" id="PF20911">
    <property type="entry name" value="GP7"/>
    <property type="match status" value="1"/>
</dbReference>
<accession>A0A0F9AJ62</accession>
<sequence length="272" mass="29338">MAVLNAEVEKLGASIPEQGIADAIWTPGGLLKGLPFFEGNGTLNHVYNREGALPTVGSVPLGGAVPQTDMTVDQQTVSFKWFGSDLLFDRRSVQINSNIQDAKAALAVKQAKAMRRQIEQYLVTGDATSDPNQFDGVNLLYPGTVKATQHAQVKGATGDSTNGAPLIWQDIYSMWDERVHDDAKDNDFWMCNSFVMGLIRTLVRTAAGGAMPDNVMDANFGGPFMVLMGKPVILNNYMGNAEVRGADSDTRSLWYMGVGDEGLHGRLPLGGN</sequence>